<dbReference type="SUPFAM" id="SSF52540">
    <property type="entry name" value="P-loop containing nucleoside triphosphate hydrolases"/>
    <property type="match status" value="1"/>
</dbReference>
<evidence type="ECO:0000259" key="1">
    <source>
        <dbReference type="Pfam" id="PF25199"/>
    </source>
</evidence>
<dbReference type="Gene3D" id="1.25.40.10">
    <property type="entry name" value="Tetratricopeptide repeat domain"/>
    <property type="match status" value="4"/>
</dbReference>
<name>A0A941ENC6_9ACTN</name>
<organism evidence="2 3">
    <name type="scientific">Actinospica durhamensis</name>
    <dbReference type="NCBI Taxonomy" id="1508375"/>
    <lineage>
        <taxon>Bacteria</taxon>
        <taxon>Bacillati</taxon>
        <taxon>Actinomycetota</taxon>
        <taxon>Actinomycetes</taxon>
        <taxon>Catenulisporales</taxon>
        <taxon>Actinospicaceae</taxon>
        <taxon>Actinospica</taxon>
    </lineage>
</organism>
<reference evidence="2" key="1">
    <citation type="submission" date="2021-04" db="EMBL/GenBank/DDBJ databases">
        <title>Genome based classification of Actinospica acidithermotolerans sp. nov., an actinobacterium isolated from an Indonesian hot spring.</title>
        <authorList>
            <person name="Kusuma A.B."/>
            <person name="Putra K.E."/>
            <person name="Nafisah S."/>
            <person name="Loh J."/>
            <person name="Nouioui I."/>
            <person name="Goodfellow M."/>
        </authorList>
    </citation>
    <scope>NUCLEOTIDE SEQUENCE</scope>
    <source>
        <strain evidence="2">CSCA 57</strain>
    </source>
</reference>
<dbReference type="InterPro" id="IPR053137">
    <property type="entry name" value="NLR-like"/>
</dbReference>
<dbReference type="PANTHER" id="PTHR46082:SF6">
    <property type="entry name" value="AAA+ ATPASE DOMAIN-CONTAINING PROTEIN-RELATED"/>
    <property type="match status" value="1"/>
</dbReference>
<dbReference type="Proteomes" id="UP000675781">
    <property type="component" value="Unassembled WGS sequence"/>
</dbReference>
<comment type="caution">
    <text evidence="2">The sequence shown here is derived from an EMBL/GenBank/DDBJ whole genome shotgun (WGS) entry which is preliminary data.</text>
</comment>
<dbReference type="Pfam" id="PF25199">
    <property type="entry name" value="nSTAND_NTPase5"/>
    <property type="match status" value="1"/>
</dbReference>
<evidence type="ECO:0000313" key="3">
    <source>
        <dbReference type="Proteomes" id="UP000675781"/>
    </source>
</evidence>
<dbReference type="InterPro" id="IPR011990">
    <property type="entry name" value="TPR-like_helical_dom_sf"/>
</dbReference>
<dbReference type="InterPro" id="IPR057574">
    <property type="entry name" value="nSTAND_NTPase5_dom"/>
</dbReference>
<dbReference type="SUPFAM" id="SSF50494">
    <property type="entry name" value="Trypsin-like serine proteases"/>
    <property type="match status" value="1"/>
</dbReference>
<dbReference type="RefSeq" id="WP_212528755.1">
    <property type="nucleotide sequence ID" value="NZ_JAGSOG010000052.1"/>
</dbReference>
<protein>
    <submittedName>
        <fullName evidence="2">Tetratricopeptide repeat protein</fullName>
    </submittedName>
</protein>
<accession>A0A941ENC6</accession>
<dbReference type="Pfam" id="PF13374">
    <property type="entry name" value="TPR_10"/>
    <property type="match status" value="2"/>
</dbReference>
<dbReference type="SMART" id="SM00028">
    <property type="entry name" value="TPR"/>
    <property type="match status" value="5"/>
</dbReference>
<sequence length="1355" mass="144854">MMELGRVLAVRAAGQGPGSGYLVADRLVLTSAHVVGPVGSAVRVFRPAHEPVFDAVVAWRGTPGGRDDAALVRVEDARWADQGGAPARWGRTVTYRTEIPCRTMGVPEAVQRPGRAVELAQPSGTLNPGDGYVAGEYLFSVSGSVPEAGGTGGSPWGGLSGAALFCGDLLTGVVVRSPPGWANRRIAAVPVSLLLRDAGFRRVLTEHGGAAELEPVEFQVLAEPPAPAGPGVLIPSPAGLLVARRAVVPLYGREELLGDLREWAAGADTKVWLIHGPGGQGKTRVAHELAASLSAQGWVAVWPAARAAPEDMRGLSDAAKPLLVVIDYAETRSAQVTALLESCVGRSRPAPVRVLLLARTSGWWEGMRATDSRAVEELLQDTPLTALPALGEDAQAHRAAYRRAADAFAAALPQVRDQQGPSWMRLTAQLSAPRFDGSGSLSALSIHMTALADLLDAAHPEHAAGPGVEGVQRVEDRLLAHEYGYWFASAAAGALSPGLSSHTLDEAMAAALLLGADTTEAADTLLGKAPGLRDQPYDRRRAVREWIAALYPPARPGAPFGSLQPDRLAERFLGRHLSAHPWLPDALLPGADRPQTERMLTFYARAAAHPVFDHGLDTRLTDLAAGHGLPLALVAAEVATQVEHPSPLLRALGKIVEDPAMALDDLRRLDGRMPQPSIVLADVSEQLARRLVTALRQGARDDPGTFLPLLAKALNNLATRLGSGRLGEPARKQEALAASLEAVGIYRALTRAGRERAWPRRDPAAARREELLPDLAVTLHNLATRLSDLGRHQEAWAAIGEALAIRGTLVRTRPEMFLPDFAASLNTLVGVLVHVDRPQDAHAVITDAVRIYRGLAGVDPGSYLPDLSMALHNLALRLKDSGRLPEALATIDEALAIRRDLVRARPDAFLPDLARHLTVRALLLGELGRSPEALAAQAESAGAYRTLARTRPREFLPEFAILAGAMALRLDELGRPREALAAHTEAADAYRTLAQMQPDAFLPDFARALRLVAFRLIEAGRGEEALAAYTEAAGVYRTLARARPEEHLPDLAAVSAAMASRLADLDRWAEVVAPSSEAVDAYRTLARARPEEFLPELARSQRAQAVCLMILERWEEARAAAVEAAGAFGRLIRTRPEEFLTDFGQQLYTVLAACGENLGRSDDVAAAYTEAIDAYRQAAGILPPDFLPELATHLDLLVGKLDESGRWQEASDAVGAAIEVRRSMVQARPEEFLSELATSLQDFAVRSGKLGRWQQGLAAAAEAVVIDRGLLAGRGLTRGQSEQARLLAQEARLELSGALVSLALMLHGCGRRQEALAAASEALAIDRELAKVWPRAQAMVESALGFIAWLRDSGD</sequence>
<feature type="domain" description="Novel STAND NTPase 5" evidence="1">
    <location>
        <begin position="246"/>
        <end position="365"/>
    </location>
</feature>
<dbReference type="PANTHER" id="PTHR46082">
    <property type="entry name" value="ATP/GTP-BINDING PROTEIN-RELATED"/>
    <property type="match status" value="1"/>
</dbReference>
<dbReference type="InterPro" id="IPR019734">
    <property type="entry name" value="TPR_rpt"/>
</dbReference>
<evidence type="ECO:0000313" key="2">
    <source>
        <dbReference type="EMBL" id="MBR7834235.1"/>
    </source>
</evidence>
<proteinExistence type="predicted"/>
<dbReference type="EMBL" id="JAGSOG010000052">
    <property type="protein sequence ID" value="MBR7834235.1"/>
    <property type="molecule type" value="Genomic_DNA"/>
</dbReference>
<gene>
    <name evidence="2" type="ORF">KDL01_13250</name>
</gene>
<dbReference type="InterPro" id="IPR009003">
    <property type="entry name" value="Peptidase_S1_PA"/>
</dbReference>
<dbReference type="InterPro" id="IPR027417">
    <property type="entry name" value="P-loop_NTPase"/>
</dbReference>
<dbReference type="SUPFAM" id="SSF48452">
    <property type="entry name" value="TPR-like"/>
    <property type="match status" value="3"/>
</dbReference>
<keyword evidence="3" id="KW-1185">Reference proteome</keyword>
<dbReference type="Gene3D" id="3.40.50.300">
    <property type="entry name" value="P-loop containing nucleotide triphosphate hydrolases"/>
    <property type="match status" value="1"/>
</dbReference>